<proteinExistence type="predicted"/>
<dbReference type="SUPFAM" id="SSF52058">
    <property type="entry name" value="L domain-like"/>
    <property type="match status" value="1"/>
</dbReference>
<reference evidence="2" key="1">
    <citation type="submission" date="2020-10" db="EMBL/GenBank/DDBJ databases">
        <authorList>
            <person name="Han B."/>
            <person name="Lu T."/>
            <person name="Zhao Q."/>
            <person name="Huang X."/>
            <person name="Zhao Y."/>
        </authorList>
    </citation>
    <scope>NUCLEOTIDE SEQUENCE</scope>
</reference>
<evidence type="ECO:0000313" key="2">
    <source>
        <dbReference type="EMBL" id="CAD6253027.1"/>
    </source>
</evidence>
<dbReference type="Pfam" id="PF23247">
    <property type="entry name" value="LRR_RPS2"/>
    <property type="match status" value="1"/>
</dbReference>
<dbReference type="InterPro" id="IPR050905">
    <property type="entry name" value="Plant_NBS-LRR"/>
</dbReference>
<dbReference type="Gene3D" id="3.80.10.10">
    <property type="entry name" value="Ribonuclease Inhibitor"/>
    <property type="match status" value="1"/>
</dbReference>
<dbReference type="InterPro" id="IPR057135">
    <property type="entry name" value="At4g27190-like_LRR"/>
</dbReference>
<dbReference type="Proteomes" id="UP000604825">
    <property type="component" value="Unassembled WGS sequence"/>
</dbReference>
<evidence type="ECO:0000259" key="1">
    <source>
        <dbReference type="Pfam" id="PF23247"/>
    </source>
</evidence>
<name>A0A811QBP7_9POAL</name>
<dbReference type="PANTHER" id="PTHR33463:SF34">
    <property type="entry name" value="DISEASE RESISTANCE PROTEIN RPS2"/>
    <property type="match status" value="1"/>
</dbReference>
<evidence type="ECO:0000313" key="3">
    <source>
        <dbReference type="Proteomes" id="UP000604825"/>
    </source>
</evidence>
<comment type="caution">
    <text evidence="2">The sequence shown here is derived from an EMBL/GenBank/DDBJ whole genome shotgun (WGS) entry which is preliminary data.</text>
</comment>
<dbReference type="PANTHER" id="PTHR33463">
    <property type="entry name" value="NB-ARC DOMAIN-CONTAINING PROTEIN-RELATED"/>
    <property type="match status" value="1"/>
</dbReference>
<dbReference type="OrthoDB" id="672801at2759"/>
<organism evidence="2 3">
    <name type="scientific">Miscanthus lutarioriparius</name>
    <dbReference type="NCBI Taxonomy" id="422564"/>
    <lineage>
        <taxon>Eukaryota</taxon>
        <taxon>Viridiplantae</taxon>
        <taxon>Streptophyta</taxon>
        <taxon>Embryophyta</taxon>
        <taxon>Tracheophyta</taxon>
        <taxon>Spermatophyta</taxon>
        <taxon>Magnoliopsida</taxon>
        <taxon>Liliopsida</taxon>
        <taxon>Poales</taxon>
        <taxon>Poaceae</taxon>
        <taxon>PACMAD clade</taxon>
        <taxon>Panicoideae</taxon>
        <taxon>Andropogonodae</taxon>
        <taxon>Andropogoneae</taxon>
        <taxon>Saccharinae</taxon>
        <taxon>Miscanthus</taxon>
    </lineage>
</organism>
<accession>A0A811QBP7</accession>
<feature type="domain" description="Disease resistance protein At4g27190-like leucine-rich repeats" evidence="1">
    <location>
        <begin position="827"/>
        <end position="911"/>
    </location>
</feature>
<sequence>MMCPCLQVIQADTIEAAAERILIELNAGDTNTERTINTRDNVIYFDGWDGLGASAVLRAVCQRLATASEAPAGLQFDQVINIDCSKWVNRRAMQRVIAEQLELPAEVIDIIDRRDEEDDYRGQDQSSRDVIPQVVREIYQRIQNRRFLVIFYNGSNKDIDLANLGFPLQDLGFHLYSSNKVLWTFQGSFRLMPMTKVSRAAQSIGTTGVFLSAASSQQDQDPHVFWSYLVLQEAAELVAGKDDSSGINVQPEQVAECFLYTLNLCGMGRHFMMDYDLATHGCNYWICDGIIRPQQRQRHVDHDGLWSAAEALQREMQMDVDYYHHDHKNLPTHLVKFAEIMPCWTSPTYRVVQILDRATPIRCNFDHYDKLAVLKLSYCTFTFSLPPFLCCQSLKFLWLDHCRDMESSTDGDMEKADDIHQWIQRLWVLDVRNTCCNRILSARMLDFMTQLRVLNVIGAKDWDMRQLQGRLPNIRNLRVTKSTIQCGTYIWEDDLFTGMKKMEVLDLSGNKIISGKRCISATEQSCSLETIIIDQGCVELEQISLTGCSKLKNVLLRGLFEELVNLDISGSGVKRLDLSAMIALKLDEVILLDCNMLCAILWPPEGRRKTYFDTLRIQTRKESNTPSATSGLKSSALSVISGSRAPSEYKWYISVYDARLLWSLVPLKVYFDEHVVHVEISSPCHRTVEVAGSSDQALKSSIGRVEQVLIDQNQEESPEGNNASIYADIVIAAKNHQQQAKGDGRRSLTSIMWAWPCPHAPNLEPSTCYMDIQDWPLGTKSQLTSQQTAKITIPDVICNSTRIMYVHDSLYITHMPGPAPSLGAEWKNLWWCRVERCPEMDCVFPSTMIGGENWTTIFYRLRTLWVSQLPKAQFIWSWRKHEIYGVSFQDLEFMHVDFCPRLTHVLPLSLALIQGLGLNYLRTLEIVWCGDLRAVFPLDTDAESYQDRRHQAITVKFQYLQRIHLHELPMLHGFCGRGRMYTPNLESMVIRGCWNLTRIPSVGGGHITKKVKCDCEKEWWDRLEWDGVQENHHPSLYEPSHPRYYKNTLLRGSVLI</sequence>
<dbReference type="InterPro" id="IPR032675">
    <property type="entry name" value="LRR_dom_sf"/>
</dbReference>
<keyword evidence="3" id="KW-1185">Reference proteome</keyword>
<protein>
    <recommendedName>
        <fullName evidence="1">Disease resistance protein At4g27190-like leucine-rich repeats domain-containing protein</fullName>
    </recommendedName>
</protein>
<dbReference type="AlphaFoldDB" id="A0A811QBP7"/>
<gene>
    <name evidence="2" type="ORF">NCGR_LOCUS36672</name>
</gene>
<dbReference type="EMBL" id="CAJGYO010000009">
    <property type="protein sequence ID" value="CAD6253027.1"/>
    <property type="molecule type" value="Genomic_DNA"/>
</dbReference>